<evidence type="ECO:0000256" key="1">
    <source>
        <dbReference type="SAM" id="MobiDB-lite"/>
    </source>
</evidence>
<accession>A9NXS4</accession>
<dbReference type="AlphaFoldDB" id="A9NXS4"/>
<dbReference type="InterPro" id="IPR028919">
    <property type="entry name" value="Viral_movement"/>
</dbReference>
<dbReference type="Pfam" id="PF01107">
    <property type="entry name" value="MP"/>
    <property type="match status" value="1"/>
</dbReference>
<organism evidence="2">
    <name type="scientific">Picea sitchensis</name>
    <name type="common">Sitka spruce</name>
    <name type="synonym">Pinus sitchensis</name>
    <dbReference type="NCBI Taxonomy" id="3332"/>
    <lineage>
        <taxon>Eukaryota</taxon>
        <taxon>Viridiplantae</taxon>
        <taxon>Streptophyta</taxon>
        <taxon>Embryophyta</taxon>
        <taxon>Tracheophyta</taxon>
        <taxon>Spermatophyta</taxon>
        <taxon>Pinopsida</taxon>
        <taxon>Pinidae</taxon>
        <taxon>Conifers I</taxon>
        <taxon>Pinales</taxon>
        <taxon>Pinaceae</taxon>
        <taxon>Picea</taxon>
    </lineage>
</organism>
<feature type="region of interest" description="Disordered" evidence="1">
    <location>
        <begin position="54"/>
        <end position="93"/>
    </location>
</feature>
<name>A9NXS4_PICSI</name>
<reference evidence="2" key="1">
    <citation type="journal article" date="2008" name="BMC Genomics">
        <title>A conifer genomics resource of 200,000 spruce (Picea spp.) ESTs and 6,464 high-quality, sequence-finished full-length cDNAs for Sitka spruce (Picea sitchensis).</title>
        <authorList>
            <person name="Ralph S.G."/>
            <person name="Chun H.J."/>
            <person name="Kolosova N."/>
            <person name="Cooper D."/>
            <person name="Oddy C."/>
            <person name="Ritland C.E."/>
            <person name="Kirkpatrick R."/>
            <person name="Moore R."/>
            <person name="Barber S."/>
            <person name="Holt R.A."/>
            <person name="Jones S.J."/>
            <person name="Marra M.A."/>
            <person name="Douglas C.J."/>
            <person name="Ritland K."/>
            <person name="Bohlmann J."/>
        </authorList>
    </citation>
    <scope>NUCLEOTIDE SEQUENCE</scope>
    <source>
        <tissue evidence="2">Bark</tissue>
    </source>
</reference>
<dbReference type="EMBL" id="EF086150">
    <property type="protein sequence ID" value="ABK25435.1"/>
    <property type="molecule type" value="mRNA"/>
</dbReference>
<protein>
    <submittedName>
        <fullName evidence="2">Uncharacterized protein</fullName>
    </submittedName>
</protein>
<sequence>MDPSMDQVNQAEIYVSERLSYQDPASLTIEQIQESGISHPGAATSVLTQKGLVSPTYSEHSSASSLTPDEGVEPDRNRQIPPITKNDRNPQIPPIRKNDIYKIGYNPLLIYKAATQIRISSIDICFSAVQDEPTIIPLLDPKQIKWAIQHKFKYVHLGGVRFGLDALVNRHLNIFSVCVVVDTRRKQLSDAIIGGFIGSFHDGPIFSTIFPNFTLDLDDPCIFDAIQVYVLPNGFNMITGRKNLRLKSYVCARFGNDKEPALQKSVSALRSSRLISTLESTNSRNSQPNSFDWRGIEYPYPTIWETHYQRLLEIIQNQKNVPKNVPSRFPKIIQA</sequence>
<proteinExistence type="evidence at transcript level"/>
<evidence type="ECO:0000313" key="2">
    <source>
        <dbReference type="EMBL" id="ABK25435.1"/>
    </source>
</evidence>
<feature type="compositionally biased region" description="Polar residues" evidence="1">
    <location>
        <begin position="55"/>
        <end position="67"/>
    </location>
</feature>